<comment type="function">
    <text evidence="5">Effector that suppresses plant defense responses during pathogen infection.</text>
</comment>
<comment type="caution">
    <text evidence="7">The sequence shown here is derived from an EMBL/GenBank/DDBJ whole genome shotgun (WGS) entry which is preliminary data.</text>
</comment>
<accession>A0A833T335</accession>
<dbReference type="AlphaFoldDB" id="A0A833T335"/>
<proteinExistence type="inferred from homology"/>
<evidence type="ECO:0000313" key="7">
    <source>
        <dbReference type="EMBL" id="KAF4036940.1"/>
    </source>
</evidence>
<evidence type="ECO:0000256" key="4">
    <source>
        <dbReference type="ARBA" id="ARBA00022729"/>
    </source>
</evidence>
<comment type="subcellular location">
    <subcellularLocation>
        <location evidence="1 5">Secreted</location>
    </subcellularLocation>
</comment>
<comment type="similarity">
    <text evidence="2 5">Belongs to the RxLR effector family.</text>
</comment>
<dbReference type="EMBL" id="JAACNO010003127">
    <property type="protein sequence ID" value="KAF4128340.1"/>
    <property type="molecule type" value="Genomic_DNA"/>
</dbReference>
<feature type="region of interest" description="Disordered" evidence="6">
    <location>
        <begin position="36"/>
        <end position="67"/>
    </location>
</feature>
<protein>
    <recommendedName>
        <fullName evidence="5">RxLR effector protein</fullName>
    </recommendedName>
</protein>
<dbReference type="Proteomes" id="UP000704712">
    <property type="component" value="Unassembled WGS sequence"/>
</dbReference>
<evidence type="ECO:0000256" key="5">
    <source>
        <dbReference type="RuleBase" id="RU367124"/>
    </source>
</evidence>
<feature type="signal peptide" evidence="5">
    <location>
        <begin position="1"/>
        <end position="21"/>
    </location>
</feature>
<keyword evidence="3 5" id="KW-0964">Secreted</keyword>
<evidence type="ECO:0000313" key="9">
    <source>
        <dbReference type="Proteomes" id="UP000602510"/>
    </source>
</evidence>
<evidence type="ECO:0000256" key="3">
    <source>
        <dbReference type="ARBA" id="ARBA00022525"/>
    </source>
</evidence>
<reference evidence="7" key="1">
    <citation type="submission" date="2020-04" db="EMBL/GenBank/DDBJ databases">
        <title>Hybrid Assembly of Korean Phytophthora infestans isolates.</title>
        <authorList>
            <person name="Prokchorchik M."/>
            <person name="Lee Y."/>
            <person name="Seo J."/>
            <person name="Cho J.-H."/>
            <person name="Park Y.-E."/>
            <person name="Jang D.-C."/>
            <person name="Im J.-S."/>
            <person name="Choi J.-G."/>
            <person name="Park H.-J."/>
            <person name="Lee G.-B."/>
            <person name="Lee Y.-G."/>
            <person name="Hong S.-Y."/>
            <person name="Cho K."/>
            <person name="Sohn K.H."/>
        </authorList>
    </citation>
    <scope>NUCLEOTIDE SEQUENCE</scope>
    <source>
        <strain evidence="7">KR_1_A1</strain>
        <strain evidence="8">KR_2_A2</strain>
    </source>
</reference>
<sequence length="137" mass="15217">MRLATIVALIGLVACCGTACGTAIAAASNSKTHHPFIAEESPTTQHEKRFLRRHGDSLEDDEAASEARGFKSAAESVRKALYKVKFPGWLATGRKPEEVREILKITFPYVDHKNWKILKSYQKAYNSFQNSLHPAGM</sequence>
<keyword evidence="9" id="KW-1185">Reference proteome</keyword>
<feature type="chain" id="PRO_5036417787" description="RxLR effector protein" evidence="5">
    <location>
        <begin position="22"/>
        <end position="137"/>
    </location>
</feature>
<evidence type="ECO:0000256" key="2">
    <source>
        <dbReference type="ARBA" id="ARBA00010400"/>
    </source>
</evidence>
<comment type="domain">
    <text evidence="5">The RxLR-dEER motif acts to carry the protein into the host cell cytoplasm through binding to cell surface phosphatidylinositol-3-phosphate.</text>
</comment>
<organism evidence="7 9">
    <name type="scientific">Phytophthora infestans</name>
    <name type="common">Potato late blight agent</name>
    <name type="synonym">Botrytis infestans</name>
    <dbReference type="NCBI Taxonomy" id="4787"/>
    <lineage>
        <taxon>Eukaryota</taxon>
        <taxon>Sar</taxon>
        <taxon>Stramenopiles</taxon>
        <taxon>Oomycota</taxon>
        <taxon>Peronosporomycetes</taxon>
        <taxon>Peronosporales</taxon>
        <taxon>Peronosporaceae</taxon>
        <taxon>Phytophthora</taxon>
    </lineage>
</organism>
<name>A0A833T335_PHYIN</name>
<gene>
    <name evidence="7" type="ORF">GN244_ATG11034</name>
    <name evidence="8" type="ORF">GN958_ATG22418</name>
</gene>
<dbReference type="InterPro" id="IPR031825">
    <property type="entry name" value="RXLR"/>
</dbReference>
<evidence type="ECO:0000256" key="6">
    <source>
        <dbReference type="SAM" id="MobiDB-lite"/>
    </source>
</evidence>
<dbReference type="Pfam" id="PF16810">
    <property type="entry name" value="RXLR"/>
    <property type="match status" value="1"/>
</dbReference>
<evidence type="ECO:0000256" key="1">
    <source>
        <dbReference type="ARBA" id="ARBA00004613"/>
    </source>
</evidence>
<feature type="compositionally biased region" description="Basic and acidic residues" evidence="6">
    <location>
        <begin position="45"/>
        <end position="57"/>
    </location>
</feature>
<dbReference type="EMBL" id="WSZM01000257">
    <property type="protein sequence ID" value="KAF4036940.1"/>
    <property type="molecule type" value="Genomic_DNA"/>
</dbReference>
<dbReference type="PROSITE" id="PS51257">
    <property type="entry name" value="PROKAR_LIPOPROTEIN"/>
    <property type="match status" value="1"/>
</dbReference>
<evidence type="ECO:0000313" key="8">
    <source>
        <dbReference type="EMBL" id="KAF4128340.1"/>
    </source>
</evidence>
<keyword evidence="4 5" id="KW-0732">Signal</keyword>
<dbReference type="Proteomes" id="UP000602510">
    <property type="component" value="Unassembled WGS sequence"/>
</dbReference>